<evidence type="ECO:0000256" key="7">
    <source>
        <dbReference type="ARBA" id="ARBA00023291"/>
    </source>
</evidence>
<dbReference type="PRINTS" id="PR00352">
    <property type="entry name" value="3FE4SFRDOXIN"/>
</dbReference>
<evidence type="ECO:0000256" key="1">
    <source>
        <dbReference type="ARBA" id="ARBA00001927"/>
    </source>
</evidence>
<gene>
    <name evidence="10" type="ORF">GCM10022224_034650</name>
</gene>
<evidence type="ECO:0000313" key="10">
    <source>
        <dbReference type="EMBL" id="GAA3667499.1"/>
    </source>
</evidence>
<dbReference type="PANTHER" id="PTHR36923">
    <property type="entry name" value="FERREDOXIN"/>
    <property type="match status" value="1"/>
</dbReference>
<comment type="cofactor">
    <cofactor evidence="1">
        <name>[3Fe-4S] cluster</name>
        <dbReference type="ChEBI" id="CHEBI:21137"/>
    </cofactor>
</comment>
<keyword evidence="5 8" id="KW-0408">Iron</keyword>
<evidence type="ECO:0000256" key="2">
    <source>
        <dbReference type="ARBA" id="ARBA00022448"/>
    </source>
</evidence>
<keyword evidence="2 8" id="KW-0813">Transport</keyword>
<evidence type="ECO:0000256" key="4">
    <source>
        <dbReference type="ARBA" id="ARBA00022982"/>
    </source>
</evidence>
<accession>A0ABP7BSL7</accession>
<name>A0ABP7BSL7_9ACTN</name>
<evidence type="ECO:0000256" key="8">
    <source>
        <dbReference type="RuleBase" id="RU368020"/>
    </source>
</evidence>
<dbReference type="Proteomes" id="UP001500902">
    <property type="component" value="Unassembled WGS sequence"/>
</dbReference>
<dbReference type="InterPro" id="IPR001080">
    <property type="entry name" value="3Fe4S_ferredoxin"/>
</dbReference>
<sequence length="70" mass="7291">MDRTRCTGIGVCESVAPDVFEVDDDGTLVLSSELVEHDLDTVAEAVRSCPALALTLVDADGNLAEDAAGR</sequence>
<dbReference type="InterPro" id="IPR017896">
    <property type="entry name" value="4Fe4S_Fe-S-bd"/>
</dbReference>
<keyword evidence="4 8" id="KW-0249">Electron transport</keyword>
<evidence type="ECO:0000313" key="11">
    <source>
        <dbReference type="Proteomes" id="UP001500902"/>
    </source>
</evidence>
<keyword evidence="11" id="KW-1185">Reference proteome</keyword>
<dbReference type="Gene3D" id="3.30.70.20">
    <property type="match status" value="1"/>
</dbReference>
<comment type="caution">
    <text evidence="10">The sequence shown here is derived from an EMBL/GenBank/DDBJ whole genome shotgun (WGS) entry which is preliminary data.</text>
</comment>
<evidence type="ECO:0000256" key="6">
    <source>
        <dbReference type="ARBA" id="ARBA00023014"/>
    </source>
</evidence>
<dbReference type="InterPro" id="IPR051269">
    <property type="entry name" value="Fe-S_cluster_ET"/>
</dbReference>
<evidence type="ECO:0000259" key="9">
    <source>
        <dbReference type="PROSITE" id="PS51379"/>
    </source>
</evidence>
<dbReference type="Pfam" id="PF13459">
    <property type="entry name" value="Fer4_15"/>
    <property type="match status" value="1"/>
</dbReference>
<dbReference type="PROSITE" id="PS51379">
    <property type="entry name" value="4FE4S_FER_2"/>
    <property type="match status" value="1"/>
</dbReference>
<keyword evidence="6 8" id="KW-0411">Iron-sulfur</keyword>
<proteinExistence type="predicted"/>
<keyword evidence="3 8" id="KW-0479">Metal-binding</keyword>
<evidence type="ECO:0000256" key="3">
    <source>
        <dbReference type="ARBA" id="ARBA00022723"/>
    </source>
</evidence>
<dbReference type="PANTHER" id="PTHR36923:SF3">
    <property type="entry name" value="FERREDOXIN"/>
    <property type="match status" value="1"/>
</dbReference>
<keyword evidence="7" id="KW-0003">3Fe-4S</keyword>
<comment type="function">
    <text evidence="8">Ferredoxins are iron-sulfur proteins that transfer electrons in a wide variety of metabolic reactions.</text>
</comment>
<dbReference type="SUPFAM" id="SSF54862">
    <property type="entry name" value="4Fe-4S ferredoxins"/>
    <property type="match status" value="1"/>
</dbReference>
<evidence type="ECO:0000256" key="5">
    <source>
        <dbReference type="ARBA" id="ARBA00023004"/>
    </source>
</evidence>
<organism evidence="10 11">
    <name type="scientific">Nonomuraea antimicrobica</name>
    <dbReference type="NCBI Taxonomy" id="561173"/>
    <lineage>
        <taxon>Bacteria</taxon>
        <taxon>Bacillati</taxon>
        <taxon>Actinomycetota</taxon>
        <taxon>Actinomycetes</taxon>
        <taxon>Streptosporangiales</taxon>
        <taxon>Streptosporangiaceae</taxon>
        <taxon>Nonomuraea</taxon>
    </lineage>
</organism>
<protein>
    <recommendedName>
        <fullName evidence="8">Ferredoxin</fullName>
    </recommendedName>
</protein>
<feature type="domain" description="4Fe-4S ferredoxin-type" evidence="9">
    <location>
        <begin position="1"/>
        <end position="25"/>
    </location>
</feature>
<dbReference type="EMBL" id="BAAAZP010000067">
    <property type="protein sequence ID" value="GAA3667499.1"/>
    <property type="molecule type" value="Genomic_DNA"/>
</dbReference>
<reference evidence="11" key="1">
    <citation type="journal article" date="2019" name="Int. J. Syst. Evol. Microbiol.">
        <title>The Global Catalogue of Microorganisms (GCM) 10K type strain sequencing project: providing services to taxonomists for standard genome sequencing and annotation.</title>
        <authorList>
            <consortium name="The Broad Institute Genomics Platform"/>
            <consortium name="The Broad Institute Genome Sequencing Center for Infectious Disease"/>
            <person name="Wu L."/>
            <person name="Ma J."/>
        </authorList>
    </citation>
    <scope>NUCLEOTIDE SEQUENCE [LARGE SCALE GENOMIC DNA]</scope>
    <source>
        <strain evidence="11">JCM 16904</strain>
    </source>
</reference>